<evidence type="ECO:0000313" key="1">
    <source>
        <dbReference type="EMBL" id="CAG8513062.1"/>
    </source>
</evidence>
<comment type="caution">
    <text evidence="1">The sequence shown here is derived from an EMBL/GenBank/DDBJ whole genome shotgun (WGS) entry which is preliminary data.</text>
</comment>
<sequence>MYLENQLTFHRILLHGILVLNLVVVERNRCKKENIEYPHEDAINKNLAKLQTGIKELEQELSTAEESGTHSSKDLKGKEDMLIKLTKQYEKLSALMQDDISARELLLGINATTQISAKSKTKTVRFSPIVETDDMDNTQVLLLQERIMRDQDEDLDRLDEAIGRQRELSLMIGEELDSQIELLTDTEAIVDQTDGKLNRAKRGLVKISKNAKEKGSVFLIASLALVLIVILVILFK</sequence>
<evidence type="ECO:0000313" key="2">
    <source>
        <dbReference type="Proteomes" id="UP000789525"/>
    </source>
</evidence>
<accession>A0ACA9L675</accession>
<gene>
    <name evidence="1" type="ORF">ACOLOM_LOCUS3307</name>
</gene>
<reference evidence="1" key="1">
    <citation type="submission" date="2021-06" db="EMBL/GenBank/DDBJ databases">
        <authorList>
            <person name="Kallberg Y."/>
            <person name="Tangrot J."/>
            <person name="Rosling A."/>
        </authorList>
    </citation>
    <scope>NUCLEOTIDE SEQUENCE</scope>
    <source>
        <strain evidence="1">CL356</strain>
    </source>
</reference>
<dbReference type="Proteomes" id="UP000789525">
    <property type="component" value="Unassembled WGS sequence"/>
</dbReference>
<organism evidence="1 2">
    <name type="scientific">Acaulospora colombiana</name>
    <dbReference type="NCBI Taxonomy" id="27376"/>
    <lineage>
        <taxon>Eukaryota</taxon>
        <taxon>Fungi</taxon>
        <taxon>Fungi incertae sedis</taxon>
        <taxon>Mucoromycota</taxon>
        <taxon>Glomeromycotina</taxon>
        <taxon>Glomeromycetes</taxon>
        <taxon>Diversisporales</taxon>
        <taxon>Acaulosporaceae</taxon>
        <taxon>Acaulospora</taxon>
    </lineage>
</organism>
<proteinExistence type="predicted"/>
<name>A0ACA9L675_9GLOM</name>
<keyword evidence="2" id="KW-1185">Reference proteome</keyword>
<dbReference type="EMBL" id="CAJVPT010004860">
    <property type="protein sequence ID" value="CAG8513062.1"/>
    <property type="molecule type" value="Genomic_DNA"/>
</dbReference>
<protein>
    <submittedName>
        <fullName evidence="1">4495_t:CDS:1</fullName>
    </submittedName>
</protein>